<feature type="transmembrane region" description="Helical" evidence="1">
    <location>
        <begin position="36"/>
        <end position="67"/>
    </location>
</feature>
<accession>A0A939B7T5</accession>
<keyword evidence="1" id="KW-1133">Transmembrane helix</keyword>
<keyword evidence="1" id="KW-0812">Transmembrane</keyword>
<evidence type="ECO:0000313" key="3">
    <source>
        <dbReference type="Proteomes" id="UP000706891"/>
    </source>
</evidence>
<dbReference type="RefSeq" id="WP_021947848.1">
    <property type="nucleotide sequence ID" value="NZ_JACJJG010000054.1"/>
</dbReference>
<keyword evidence="1" id="KW-0472">Membrane</keyword>
<gene>
    <name evidence="2" type="ORF">H6A34_09585</name>
</gene>
<reference evidence="2" key="1">
    <citation type="submission" date="2020-08" db="EMBL/GenBank/DDBJ databases">
        <authorList>
            <person name="Cejkova D."/>
            <person name="Kubasova T."/>
            <person name="Jahodarova E."/>
            <person name="Rychlik I."/>
        </authorList>
    </citation>
    <scope>NUCLEOTIDE SEQUENCE</scope>
    <source>
        <strain evidence="2">An824</strain>
    </source>
</reference>
<dbReference type="EMBL" id="JACJJG010000054">
    <property type="protein sequence ID" value="MBM6674126.1"/>
    <property type="molecule type" value="Genomic_DNA"/>
</dbReference>
<dbReference type="Proteomes" id="UP000706891">
    <property type="component" value="Unassembled WGS sequence"/>
</dbReference>
<dbReference type="AlphaFoldDB" id="A0A939B7T5"/>
<dbReference type="GO" id="GO:0005886">
    <property type="term" value="C:plasma membrane"/>
    <property type="evidence" value="ECO:0007669"/>
    <property type="project" value="TreeGrafter"/>
</dbReference>
<dbReference type="Pfam" id="PF05656">
    <property type="entry name" value="DUF805"/>
    <property type="match status" value="1"/>
</dbReference>
<organism evidence="2 3">
    <name type="scientific">Marseilla massiliensis</name>
    <dbReference type="NCBI Taxonomy" id="1841864"/>
    <lineage>
        <taxon>Bacteria</taxon>
        <taxon>Pseudomonadati</taxon>
        <taxon>Bacteroidota</taxon>
        <taxon>Bacteroidia</taxon>
        <taxon>Bacteroidales</taxon>
        <taxon>Prevotellaceae</taxon>
        <taxon>Marseilla</taxon>
    </lineage>
</organism>
<protein>
    <submittedName>
        <fullName evidence="2">DUF805 domain-containing protein</fullName>
    </submittedName>
</protein>
<reference evidence="2" key="2">
    <citation type="journal article" date="2021" name="Sci. Rep.">
        <title>The distribution of antibiotic resistance genes in chicken gut microbiota commensals.</title>
        <authorList>
            <person name="Juricova H."/>
            <person name="Matiasovicova J."/>
            <person name="Kubasova T."/>
            <person name="Cejkova D."/>
            <person name="Rychlik I."/>
        </authorList>
    </citation>
    <scope>NUCLEOTIDE SEQUENCE</scope>
    <source>
        <strain evidence="2">An824</strain>
    </source>
</reference>
<feature type="transmembrane region" description="Helical" evidence="1">
    <location>
        <begin position="87"/>
        <end position="109"/>
    </location>
</feature>
<proteinExistence type="predicted"/>
<dbReference type="PANTHER" id="PTHR34980:SF2">
    <property type="entry name" value="INNER MEMBRANE PROTEIN YHAH-RELATED"/>
    <property type="match status" value="1"/>
</dbReference>
<evidence type="ECO:0000313" key="2">
    <source>
        <dbReference type="EMBL" id="MBM6674126.1"/>
    </source>
</evidence>
<sequence>MENIKKLPSLTLGESIKSVLGNLTNFKGRARRSELWWYWLAYFIVMMVLAFVLGAFPVVLSVIAFLLQLTTWSVTVRRLHDRGHSGWWVAASIIIGLISNIYIMQSGYYEAMSTINPNIEEATEVLRGPVFPTLGFLSFIVNITIFVFCVRDGKPEDNKYGPSPKYVPNELADE</sequence>
<keyword evidence="3" id="KW-1185">Reference proteome</keyword>
<evidence type="ECO:0000256" key="1">
    <source>
        <dbReference type="SAM" id="Phobius"/>
    </source>
</evidence>
<comment type="caution">
    <text evidence="2">The sequence shown here is derived from an EMBL/GenBank/DDBJ whole genome shotgun (WGS) entry which is preliminary data.</text>
</comment>
<dbReference type="InterPro" id="IPR008523">
    <property type="entry name" value="DUF805"/>
</dbReference>
<dbReference type="PANTHER" id="PTHR34980">
    <property type="entry name" value="INNER MEMBRANE PROTEIN-RELATED-RELATED"/>
    <property type="match status" value="1"/>
</dbReference>
<feature type="transmembrane region" description="Helical" evidence="1">
    <location>
        <begin position="129"/>
        <end position="150"/>
    </location>
</feature>
<name>A0A939B7T5_9BACT</name>